<dbReference type="PANTHER" id="PTHR10165">
    <property type="entry name" value="LIPID PHOSPHATE PHOSPHATASE"/>
    <property type="match status" value="1"/>
</dbReference>
<dbReference type="Gene3D" id="1.20.144.10">
    <property type="entry name" value="Phosphatidic acid phosphatase type 2/haloperoxidase"/>
    <property type="match status" value="1"/>
</dbReference>
<dbReference type="OrthoDB" id="10030083at2759"/>
<dbReference type="SMART" id="SM00014">
    <property type="entry name" value="acidPPc"/>
    <property type="match status" value="1"/>
</dbReference>
<dbReference type="GO" id="GO:0008195">
    <property type="term" value="F:phosphatidate phosphatase activity"/>
    <property type="evidence" value="ECO:0007669"/>
    <property type="project" value="TreeGrafter"/>
</dbReference>
<feature type="transmembrane region" description="Helical" evidence="7">
    <location>
        <begin position="115"/>
        <end position="136"/>
    </location>
</feature>
<keyword evidence="5 7" id="KW-0472">Membrane</keyword>
<evidence type="ECO:0000256" key="4">
    <source>
        <dbReference type="ARBA" id="ARBA00022989"/>
    </source>
</evidence>
<dbReference type="SUPFAM" id="SSF48317">
    <property type="entry name" value="Acid phosphatase/Vanadium-dependent haloperoxidase"/>
    <property type="match status" value="1"/>
</dbReference>
<dbReference type="InterPro" id="IPR000326">
    <property type="entry name" value="PAP2/HPO"/>
</dbReference>
<dbReference type="Proteomes" id="UP000650467">
    <property type="component" value="Unassembled WGS sequence"/>
</dbReference>
<gene>
    <name evidence="9" type="ORF">HXX76_013648</name>
</gene>
<evidence type="ECO:0000313" key="9">
    <source>
        <dbReference type="EMBL" id="KAG2425437.1"/>
    </source>
</evidence>
<dbReference type="GO" id="GO:0046839">
    <property type="term" value="P:phospholipid dephosphorylation"/>
    <property type="evidence" value="ECO:0007669"/>
    <property type="project" value="TreeGrafter"/>
</dbReference>
<feature type="domain" description="Phosphatidic acid phosphatase type 2/haloperoxidase" evidence="8">
    <location>
        <begin position="116"/>
        <end position="277"/>
    </location>
</feature>
<evidence type="ECO:0000256" key="3">
    <source>
        <dbReference type="ARBA" id="ARBA00022692"/>
    </source>
</evidence>
<name>A0A835SDT4_CHLIN</name>
<dbReference type="Pfam" id="PF01569">
    <property type="entry name" value="PAP2"/>
    <property type="match status" value="1"/>
</dbReference>
<dbReference type="InterPro" id="IPR036938">
    <property type="entry name" value="PAP2/HPO_sf"/>
</dbReference>
<dbReference type="CDD" id="cd03390">
    <property type="entry name" value="PAP2_containing_1_like"/>
    <property type="match status" value="1"/>
</dbReference>
<feature type="transmembrane region" description="Helical" evidence="7">
    <location>
        <begin position="262"/>
        <end position="281"/>
    </location>
</feature>
<feature type="transmembrane region" description="Helical" evidence="7">
    <location>
        <begin position="83"/>
        <end position="103"/>
    </location>
</feature>
<feature type="region of interest" description="Disordered" evidence="6">
    <location>
        <begin position="399"/>
        <end position="493"/>
    </location>
</feature>
<dbReference type="PANTHER" id="PTHR10165:SF35">
    <property type="entry name" value="RE23632P"/>
    <property type="match status" value="1"/>
</dbReference>
<proteinExistence type="inferred from homology"/>
<dbReference type="GO" id="GO:0016020">
    <property type="term" value="C:membrane"/>
    <property type="evidence" value="ECO:0007669"/>
    <property type="project" value="UniProtKB-SubCell"/>
</dbReference>
<organism evidence="9 10">
    <name type="scientific">Chlamydomonas incerta</name>
    <dbReference type="NCBI Taxonomy" id="51695"/>
    <lineage>
        <taxon>Eukaryota</taxon>
        <taxon>Viridiplantae</taxon>
        <taxon>Chlorophyta</taxon>
        <taxon>core chlorophytes</taxon>
        <taxon>Chlorophyceae</taxon>
        <taxon>CS clade</taxon>
        <taxon>Chlamydomonadales</taxon>
        <taxon>Chlamydomonadaceae</taxon>
        <taxon>Chlamydomonas</taxon>
    </lineage>
</organism>
<comment type="similarity">
    <text evidence="2">Belongs to the PA-phosphatase related phosphoesterase family.</text>
</comment>
<dbReference type="AlphaFoldDB" id="A0A835SDT4"/>
<dbReference type="GO" id="GO:0006644">
    <property type="term" value="P:phospholipid metabolic process"/>
    <property type="evidence" value="ECO:0007669"/>
    <property type="project" value="InterPro"/>
</dbReference>
<reference evidence="9" key="1">
    <citation type="journal article" date="2020" name="bioRxiv">
        <title>Comparative genomics of Chlamydomonas.</title>
        <authorList>
            <person name="Craig R.J."/>
            <person name="Hasan A.R."/>
            <person name="Ness R.W."/>
            <person name="Keightley P.D."/>
        </authorList>
    </citation>
    <scope>NUCLEOTIDE SEQUENCE</scope>
    <source>
        <strain evidence="9">SAG 7.73</strain>
    </source>
</reference>
<accession>A0A835SDT4</accession>
<feature type="region of interest" description="Disordered" evidence="6">
    <location>
        <begin position="1"/>
        <end position="20"/>
    </location>
</feature>
<comment type="caution">
    <text evidence="9">The sequence shown here is derived from an EMBL/GenBank/DDBJ whole genome shotgun (WGS) entry which is preliminary data.</text>
</comment>
<feature type="transmembrane region" description="Helical" evidence="7">
    <location>
        <begin position="232"/>
        <end position="250"/>
    </location>
</feature>
<feature type="compositionally biased region" description="Gly residues" evidence="6">
    <location>
        <begin position="435"/>
        <end position="453"/>
    </location>
</feature>
<evidence type="ECO:0000259" key="8">
    <source>
        <dbReference type="SMART" id="SM00014"/>
    </source>
</evidence>
<protein>
    <recommendedName>
        <fullName evidence="8">Phosphatidic acid phosphatase type 2/haloperoxidase domain-containing protein</fullName>
    </recommendedName>
</protein>
<feature type="compositionally biased region" description="Gly residues" evidence="6">
    <location>
        <begin position="461"/>
        <end position="473"/>
    </location>
</feature>
<keyword evidence="3 7" id="KW-0812">Transmembrane</keyword>
<keyword evidence="10" id="KW-1185">Reference proteome</keyword>
<evidence type="ECO:0000256" key="2">
    <source>
        <dbReference type="ARBA" id="ARBA00008816"/>
    </source>
</evidence>
<evidence type="ECO:0000256" key="5">
    <source>
        <dbReference type="ARBA" id="ARBA00023136"/>
    </source>
</evidence>
<evidence type="ECO:0000256" key="7">
    <source>
        <dbReference type="SAM" id="Phobius"/>
    </source>
</evidence>
<evidence type="ECO:0000313" key="10">
    <source>
        <dbReference type="Proteomes" id="UP000650467"/>
    </source>
</evidence>
<sequence>MPARAPEDIEANVADDSRRTTKQQRPLWKRFLTSQLTWDGVAAASCLILALVLELATPRNTYILKDTLYWHSYPKQDNTVPSAAVPIYSLIGPFVVFICYRFIAKRSNYEVARLTIALCLAYFLTGAITNCLKLPVGRLRPNFVRTCWPNGTIVLSQEDQWGGYAVCDPSVDQSDIDEVHKSWPSGHSSLSAAGLGFLTFWLLGQLRSFAAPSPWFWGAASAAAPPSKGRQWRFLVAILPSFGAVAVAVTRVLDYWHFPSDVLTGLAIGFLTAFFVYRLIYPPLTHPRCDLPWDHLERIEASARLAAGAGGAPASSSGNGAAAHLAPPPPLSGRWAYGGAGGGGAGGDGDGGLVATPRAASVLSVGDGGHGCWCGTEGGSATTGHSQHDPLVITMLQQQRDASGYGDPLSSSGPRGASVVSTQAVRLDVARPGHGDGGPGVGLGLGSRPGSGVGSRPASGLGSGLGSGPGSGRGLDEEGRLMTPKADRGRAARGVVQRRVLRVLT</sequence>
<evidence type="ECO:0000256" key="6">
    <source>
        <dbReference type="SAM" id="MobiDB-lite"/>
    </source>
</evidence>
<evidence type="ECO:0000256" key="1">
    <source>
        <dbReference type="ARBA" id="ARBA00004141"/>
    </source>
</evidence>
<comment type="subcellular location">
    <subcellularLocation>
        <location evidence="1">Membrane</location>
        <topology evidence="1">Multi-pass membrane protein</topology>
    </subcellularLocation>
</comment>
<dbReference type="EMBL" id="JAEHOC010000055">
    <property type="protein sequence ID" value="KAG2425437.1"/>
    <property type="molecule type" value="Genomic_DNA"/>
</dbReference>
<feature type="transmembrane region" description="Helical" evidence="7">
    <location>
        <begin position="36"/>
        <end position="56"/>
    </location>
</feature>
<keyword evidence="4 7" id="KW-1133">Transmembrane helix</keyword>
<feature type="compositionally biased region" description="Basic and acidic residues" evidence="6">
    <location>
        <begin position="474"/>
        <end position="490"/>
    </location>
</feature>
<feature type="compositionally biased region" description="Polar residues" evidence="6">
    <location>
        <begin position="409"/>
        <end position="424"/>
    </location>
</feature>
<dbReference type="InterPro" id="IPR043216">
    <property type="entry name" value="PAP-like"/>
</dbReference>